<reference evidence="1 2" key="1">
    <citation type="journal article" date="2018" name="G3 (Bethesda)">
        <title>Phylogenetic and Phylogenomic Definition of Rhizopus Species.</title>
        <authorList>
            <person name="Gryganskyi A.P."/>
            <person name="Golan J."/>
            <person name="Dolatabadi S."/>
            <person name="Mondo S."/>
            <person name="Robb S."/>
            <person name="Idnurm A."/>
            <person name="Muszewska A."/>
            <person name="Steczkiewicz K."/>
            <person name="Masonjones S."/>
            <person name="Liao H.L."/>
            <person name="Gajdeczka M.T."/>
            <person name="Anike F."/>
            <person name="Vuek A."/>
            <person name="Anishchenko I.M."/>
            <person name="Voigt K."/>
            <person name="de Hoog G.S."/>
            <person name="Smith M.E."/>
            <person name="Heitman J."/>
            <person name="Vilgalys R."/>
            <person name="Stajich J.E."/>
        </authorList>
    </citation>
    <scope>NUCLEOTIDE SEQUENCE [LARGE SCALE GENOMIC DNA]</scope>
    <source>
        <strain evidence="1 2">LSU 92-RS-03</strain>
    </source>
</reference>
<dbReference type="Proteomes" id="UP000253551">
    <property type="component" value="Unassembled WGS sequence"/>
</dbReference>
<gene>
    <name evidence="1" type="ORF">CU098_002305</name>
</gene>
<evidence type="ECO:0000313" key="2">
    <source>
        <dbReference type="Proteomes" id="UP000253551"/>
    </source>
</evidence>
<feature type="non-terminal residue" evidence="1">
    <location>
        <position position="1"/>
    </location>
</feature>
<organism evidence="1 2">
    <name type="scientific">Rhizopus stolonifer</name>
    <name type="common">Rhizopus nigricans</name>
    <dbReference type="NCBI Taxonomy" id="4846"/>
    <lineage>
        <taxon>Eukaryota</taxon>
        <taxon>Fungi</taxon>
        <taxon>Fungi incertae sedis</taxon>
        <taxon>Mucoromycota</taxon>
        <taxon>Mucoromycotina</taxon>
        <taxon>Mucoromycetes</taxon>
        <taxon>Mucorales</taxon>
        <taxon>Mucorineae</taxon>
        <taxon>Rhizopodaceae</taxon>
        <taxon>Rhizopus</taxon>
    </lineage>
</organism>
<dbReference type="EMBL" id="PJQM01007560">
    <property type="protein sequence ID" value="RCH78012.1"/>
    <property type="molecule type" value="Genomic_DNA"/>
</dbReference>
<keyword evidence="2" id="KW-1185">Reference proteome</keyword>
<dbReference type="Pfam" id="PF12585">
    <property type="entry name" value="DUF3759"/>
    <property type="match status" value="1"/>
</dbReference>
<dbReference type="InterPro" id="IPR022234">
    <property type="entry name" value="DUF3759"/>
</dbReference>
<dbReference type="SUPFAM" id="SSF50370">
    <property type="entry name" value="Ricin B-like lectins"/>
    <property type="match status" value="1"/>
</dbReference>
<comment type="caution">
    <text evidence="1">The sequence shown here is derived from an EMBL/GenBank/DDBJ whole genome shotgun (WGS) entry which is preliminary data.</text>
</comment>
<evidence type="ECO:0000313" key="1">
    <source>
        <dbReference type="EMBL" id="RCH78012.1"/>
    </source>
</evidence>
<dbReference type="Gene3D" id="2.80.10.50">
    <property type="match status" value="1"/>
</dbReference>
<sequence>LDLSEPPTAGTKLITVTKKESKPERDSQLWIHQNGFLTNKLSGLVMDIGKSKKFIDIFTGHQHLYVDVMKQEEDANDQRFGYDPKHGYIYTLLEPDQVVDIRKKQVEEGGTMMIYQKNPVLEEGLNQLWTLQLADPPVVLDSSDDDEDDSKRARFTAWFGSWFGWDDKKREVLQEKDLEKAHEKVYKKNKSHLSYEIIAGAVAVQAVKMYMDQQEANGEEVRFKGAKEIIAAFAAKEMVKMFMERGTDDDDDDDDEEQKVKKQTLLQKMASSAAVNYFETKCK</sequence>
<dbReference type="STRING" id="4846.A0A367IK02"/>
<proteinExistence type="predicted"/>
<evidence type="ECO:0008006" key="3">
    <source>
        <dbReference type="Google" id="ProtNLM"/>
    </source>
</evidence>
<name>A0A367IK02_RHIST</name>
<dbReference type="PANTHER" id="PTHR37450">
    <property type="entry name" value="CIPC PROTEIN"/>
    <property type="match status" value="1"/>
</dbReference>
<protein>
    <recommendedName>
        <fullName evidence="3">Ricin B lectin domain-containing protein</fullName>
    </recommendedName>
</protein>
<accession>A0A367IK02</accession>
<dbReference type="InterPro" id="IPR035992">
    <property type="entry name" value="Ricin_B-like_lectins"/>
</dbReference>
<dbReference type="AlphaFoldDB" id="A0A367IK02"/>
<dbReference type="PANTHER" id="PTHR37450:SF1">
    <property type="entry name" value="CIPC PROTEIN"/>
    <property type="match status" value="1"/>
</dbReference>
<dbReference type="OrthoDB" id="9895617at2759"/>